<evidence type="ECO:0008006" key="4">
    <source>
        <dbReference type="Google" id="ProtNLM"/>
    </source>
</evidence>
<reference evidence="2 3" key="1">
    <citation type="journal article" date="2022" name="bioRxiv">
        <title>Ecology and evolution of chlamydial symbionts of arthropods.</title>
        <authorList>
            <person name="Halter T."/>
            <person name="Koestlbacher S."/>
            <person name="Collingro A."/>
            <person name="Sixt B.S."/>
            <person name="Toenshoff E.R."/>
            <person name="Hendrickx F."/>
            <person name="Kostanjsek R."/>
            <person name="Horn M."/>
        </authorList>
    </citation>
    <scope>NUCLEOTIDE SEQUENCE [LARGE SCALE GENOMIC DNA]</scope>
    <source>
        <strain evidence="2">W744xW776</strain>
    </source>
</reference>
<accession>A0ABX8V176</accession>
<feature type="signal peptide" evidence="1">
    <location>
        <begin position="1"/>
        <end position="37"/>
    </location>
</feature>
<evidence type="ECO:0000313" key="3">
    <source>
        <dbReference type="Proteomes" id="UP000826014"/>
    </source>
</evidence>
<dbReference type="Proteomes" id="UP000826014">
    <property type="component" value="Chromosome"/>
</dbReference>
<sequence>MVYLQNIFSKKMDLMKRKQWTISVACGALAYALTVSAESNLDFYGEYIYLKRNDIEKTTLVKNTTNQTSALSNMRDFDFKSGYRVGVVYTADCTNSLEFNYLHINPWRFNKSVSGNQNLLIPLKQNAASFPAVDLIEEKYRVAFCAGEANYWYYLTSRAQDYFSFATLFGFHYFRLEEKLKLLSITGVPKGIANPYFVNMRNEMFGLQLGCLLQSNPTDVTYWNIAAKAGGMANNLRLEKSLQGKKERVRAGFFTEASAQVGWIPASWVKFYAGYQMVFLYGIGTAPEQISQRRSCIHHDSKTIFQAVFGGMAFTF</sequence>
<keyword evidence="1" id="KW-0732">Signal</keyword>
<feature type="chain" id="PRO_5047231769" description="Outer membrane protein beta-barrel domain-containing protein" evidence="1">
    <location>
        <begin position="38"/>
        <end position="316"/>
    </location>
</feature>
<gene>
    <name evidence="2" type="ORF">RHABOEDO_001242</name>
</gene>
<name>A0ABX8V176_9BACT</name>
<evidence type="ECO:0000313" key="2">
    <source>
        <dbReference type="EMBL" id="QYF48992.1"/>
    </source>
</evidence>
<proteinExistence type="predicted"/>
<protein>
    <recommendedName>
        <fullName evidence="4">Outer membrane protein beta-barrel domain-containing protein</fullName>
    </recommendedName>
</protein>
<keyword evidence="3" id="KW-1185">Reference proteome</keyword>
<evidence type="ECO:0000256" key="1">
    <source>
        <dbReference type="SAM" id="SignalP"/>
    </source>
</evidence>
<dbReference type="EMBL" id="CP075587">
    <property type="protein sequence ID" value="QYF48992.1"/>
    <property type="molecule type" value="Genomic_DNA"/>
</dbReference>
<dbReference type="RefSeq" id="WP_220017484.1">
    <property type="nucleotide sequence ID" value="NZ_CP075587.1"/>
</dbReference>
<organism evidence="2 3">
    <name type="scientific">Candidatus Rhabdochlamydia oedothoracis</name>
    <dbReference type="NCBI Taxonomy" id="2720720"/>
    <lineage>
        <taxon>Bacteria</taxon>
        <taxon>Pseudomonadati</taxon>
        <taxon>Chlamydiota</taxon>
        <taxon>Chlamydiia</taxon>
        <taxon>Parachlamydiales</taxon>
        <taxon>Candidatus Rhabdochlamydiaceae</taxon>
        <taxon>Candidatus Rhabdochlamydia</taxon>
    </lineage>
</organism>